<protein>
    <submittedName>
        <fullName evidence="3">DUF3426 domain-containing protein</fullName>
    </submittedName>
</protein>
<evidence type="ECO:0000313" key="4">
    <source>
        <dbReference type="Proteomes" id="UP000283087"/>
    </source>
</evidence>
<sequence>MTSHNIITECPACTTRFQVTPGQLKIAHGKVRCGECLEVFNAELYRCDDLSDPLADLAPDQLDDPVGQPEIDTLNNASNLDEFAPDEFSRDILFDDDPLTDEIFNEEAFIDELLNDDTFDDRPFNDETIIEKALLEKAFIESALIERNAIDETPAEETLNDDPLFDQIDVPSFAQPNTVFDKRYPSPDAKPIHPEPLSPDDILWGIEAEQLKPTHHAPIDELEQPVSEILKTVQSIPTVASHTAQSTNPAPFATLPTETESKQTPVKPAPLTAFRAEPIFISRQEKSATQHGWTALSLIALLLLGGQYLWFNRQQLSQYPELSPAYQYACQFLPCEFDTPIMLDQIITRQLVVRQHPDYQGVLMVNLLLENQAKAAQPYPAIRLAFSDRLGQTISQSVFQPRDYLHSTQSAIMPSKRPAQIEFALLDPGRRATSYEATLQKPIKQNSPLN</sequence>
<dbReference type="RefSeq" id="WP_126158372.1">
    <property type="nucleotide sequence ID" value="NZ_RQXW01000007.1"/>
</dbReference>
<evidence type="ECO:0000259" key="2">
    <source>
        <dbReference type="Pfam" id="PF13719"/>
    </source>
</evidence>
<comment type="caution">
    <text evidence="3">The sequence shown here is derived from an EMBL/GenBank/DDBJ whole genome shotgun (WGS) entry which is preliminary data.</text>
</comment>
<reference evidence="3 4" key="1">
    <citation type="submission" date="2018-11" db="EMBL/GenBank/DDBJ databases">
        <title>The draft genome sequence of Amphritea opalescens ANRC-JH13T.</title>
        <authorList>
            <person name="Fang Z."/>
            <person name="Zhang Y."/>
            <person name="Han X."/>
        </authorList>
    </citation>
    <scope>NUCLEOTIDE SEQUENCE [LARGE SCALE GENOMIC DNA]</scope>
    <source>
        <strain evidence="3 4">ANRC-JH13</strain>
    </source>
</reference>
<name>A0A430KR91_9GAMM</name>
<keyword evidence="4" id="KW-1185">Reference proteome</keyword>
<proteinExistence type="predicted"/>
<dbReference type="InterPro" id="IPR011723">
    <property type="entry name" value="Znf/thioredoxin_put"/>
</dbReference>
<accession>A0A430KR91</accession>
<evidence type="ECO:0000313" key="3">
    <source>
        <dbReference type="EMBL" id="RTE65864.1"/>
    </source>
</evidence>
<organism evidence="3 4">
    <name type="scientific">Amphritea opalescens</name>
    <dbReference type="NCBI Taxonomy" id="2490544"/>
    <lineage>
        <taxon>Bacteria</taxon>
        <taxon>Pseudomonadati</taxon>
        <taxon>Pseudomonadota</taxon>
        <taxon>Gammaproteobacteria</taxon>
        <taxon>Oceanospirillales</taxon>
        <taxon>Oceanospirillaceae</taxon>
        <taxon>Amphritea</taxon>
    </lineage>
</organism>
<evidence type="ECO:0000256" key="1">
    <source>
        <dbReference type="SAM" id="MobiDB-lite"/>
    </source>
</evidence>
<dbReference type="Proteomes" id="UP000283087">
    <property type="component" value="Unassembled WGS sequence"/>
</dbReference>
<dbReference type="NCBIfam" id="TIGR02098">
    <property type="entry name" value="MJ0042_CXXC"/>
    <property type="match status" value="1"/>
</dbReference>
<dbReference type="Pfam" id="PF11906">
    <property type="entry name" value="DUF3426"/>
    <property type="match status" value="1"/>
</dbReference>
<dbReference type="Pfam" id="PF13719">
    <property type="entry name" value="Zn_ribbon_5"/>
    <property type="match status" value="1"/>
</dbReference>
<dbReference type="EMBL" id="RQXW01000007">
    <property type="protein sequence ID" value="RTE65864.1"/>
    <property type="molecule type" value="Genomic_DNA"/>
</dbReference>
<dbReference type="InterPro" id="IPR021834">
    <property type="entry name" value="DUF3426"/>
</dbReference>
<gene>
    <name evidence="3" type="ORF">EH243_09235</name>
</gene>
<feature type="domain" description="Zinc finger/thioredoxin putative" evidence="2">
    <location>
        <begin position="7"/>
        <end position="42"/>
    </location>
</feature>
<feature type="region of interest" description="Disordered" evidence="1">
    <location>
        <begin position="241"/>
        <end position="265"/>
    </location>
</feature>
<dbReference type="OrthoDB" id="5294582at2"/>
<dbReference type="AlphaFoldDB" id="A0A430KR91"/>